<protein>
    <recommendedName>
        <fullName evidence="4">Secreted protein</fullName>
    </recommendedName>
</protein>
<dbReference type="Proteomes" id="UP000186919">
    <property type="component" value="Unassembled WGS sequence"/>
</dbReference>
<evidence type="ECO:0000313" key="2">
    <source>
        <dbReference type="EMBL" id="OAT68879.1"/>
    </source>
</evidence>
<feature type="chain" id="PRO_5008107847" description="Secreted protein" evidence="1">
    <location>
        <begin position="29"/>
        <end position="164"/>
    </location>
</feature>
<accession>A0A179VAE5</accession>
<comment type="caution">
    <text evidence="2">The sequence shown here is derived from an EMBL/GenBank/DDBJ whole genome shotgun (WGS) entry which is preliminary data.</text>
</comment>
<evidence type="ECO:0000256" key="1">
    <source>
        <dbReference type="SAM" id="SignalP"/>
    </source>
</evidence>
<evidence type="ECO:0008006" key="4">
    <source>
        <dbReference type="Google" id="ProtNLM"/>
    </source>
</evidence>
<sequence>MTKGARRLLTVCAVLLGTVPTNSYPAAAQPPPGFPDFSGLPAVDADQYSSYTGHSFTTPDGLVCFGRGRFPYYSVGCAGTRVGSDRAILDMSTYARTDNLPATIYASPVAESATGVRPLPINHTIQMTADVVCAVLEPETTACALDSSSQTHGFVLSPERHWAF</sequence>
<feature type="signal peptide" evidence="1">
    <location>
        <begin position="1"/>
        <end position="28"/>
    </location>
</feature>
<proteinExistence type="predicted"/>
<keyword evidence="1" id="KW-0732">Signal</keyword>
<dbReference type="EMBL" id="LQYE01000012">
    <property type="protein sequence ID" value="OAT68879.1"/>
    <property type="molecule type" value="Genomic_DNA"/>
</dbReference>
<organism evidence="2 3">
    <name type="scientific">Mycobacteroides immunogenum</name>
    <dbReference type="NCBI Taxonomy" id="83262"/>
    <lineage>
        <taxon>Bacteria</taxon>
        <taxon>Bacillati</taxon>
        <taxon>Actinomycetota</taxon>
        <taxon>Actinomycetes</taxon>
        <taxon>Mycobacteriales</taxon>
        <taxon>Mycobacteriaceae</taxon>
        <taxon>Mycobacteroides</taxon>
    </lineage>
</organism>
<dbReference type="RefSeq" id="WP_081272155.1">
    <property type="nucleotide sequence ID" value="NZ_LQYE01000012.1"/>
</dbReference>
<name>A0A179VAE5_9MYCO</name>
<dbReference type="AlphaFoldDB" id="A0A179VAE5"/>
<gene>
    <name evidence="2" type="ORF">AWB85_07850</name>
</gene>
<reference evidence="2 3" key="1">
    <citation type="submission" date="2016-01" db="EMBL/GenBank/DDBJ databases">
        <title>Mycobacterium immunogenum strain CD11_6 genome sequencing and assembly.</title>
        <authorList>
            <person name="Kaur G."/>
            <person name="Nair G.R."/>
            <person name="Mayilraj S."/>
        </authorList>
    </citation>
    <scope>NUCLEOTIDE SEQUENCE [LARGE SCALE GENOMIC DNA]</scope>
    <source>
        <strain evidence="2 3">CD11-6</strain>
    </source>
</reference>
<evidence type="ECO:0000313" key="3">
    <source>
        <dbReference type="Proteomes" id="UP000186919"/>
    </source>
</evidence>